<feature type="transmembrane region" description="Helical" evidence="2">
    <location>
        <begin position="21"/>
        <end position="43"/>
    </location>
</feature>
<dbReference type="STRING" id="654.AMS64_06575"/>
<dbReference type="Proteomes" id="UP000439123">
    <property type="component" value="Unassembled WGS sequence"/>
</dbReference>
<dbReference type="PANTHER" id="PTHR40278">
    <property type="entry name" value="DNA UTILIZATION PROTEIN HOFN"/>
    <property type="match status" value="1"/>
</dbReference>
<dbReference type="EMBL" id="PDXJ01000008">
    <property type="protein sequence ID" value="TND55106.1"/>
    <property type="molecule type" value="Genomic_DNA"/>
</dbReference>
<keyword evidence="2" id="KW-0472">Membrane</keyword>
<dbReference type="Pfam" id="PF05137">
    <property type="entry name" value="PilN"/>
    <property type="match status" value="1"/>
</dbReference>
<reference evidence="8" key="5">
    <citation type="journal article" date="2019" name="PLoS ONE">
        <title>Identification and characterization of putative Aeromonas spp. T3SS effectors.</title>
        <authorList>
            <person name="Rangel L.T."/>
            <person name="Marden J."/>
            <person name="Colston S."/>
            <person name="Setubal J.C."/>
            <person name="Graf J."/>
            <person name="Gogarten J.P."/>
        </authorList>
    </citation>
    <scope>NUCLEOTIDE SEQUENCE</scope>
    <source>
        <strain evidence="8">BAQ071013-135</strain>
    </source>
</reference>
<dbReference type="SMR" id="A0A0T6QE57"/>
<dbReference type="GeneID" id="60844898"/>
<reference evidence="3 10" key="1">
    <citation type="journal article" date="2016" name="J. Clin. Microbiol.">
        <title>Detection and Whole-Genome Sequencing of Carbapenemase-Producing Aeromonas hydrophila Isolates from Routine Perirectal Surveillance Culture.</title>
        <authorList>
            <person name="Hughes H.Y."/>
            <person name="Conlan S.P."/>
            <person name="Lau A.F."/>
            <person name="Dekker J.P."/>
            <person name="Michelin A.V."/>
            <person name="Youn J.H."/>
            <person name="Henderson D.K."/>
            <person name="Frank K.M."/>
            <person name="Segre J.A."/>
            <person name="Palmore T.N."/>
        </authorList>
    </citation>
    <scope>NUCLEOTIDE SEQUENCE [LARGE SCALE GENOMIC DNA]</scope>
    <source>
        <strain evidence="3 10">AVNIH1</strain>
    </source>
</reference>
<dbReference type="EMBL" id="PZKL01000032">
    <property type="protein sequence ID" value="PTH80568.1"/>
    <property type="molecule type" value="Genomic_DNA"/>
</dbReference>
<dbReference type="PANTHER" id="PTHR40278:SF2">
    <property type="entry name" value="TYPE IV PILUS INNER MEMBRANE COMPONENT PILN"/>
    <property type="match status" value="1"/>
</dbReference>
<keyword evidence="1" id="KW-0175">Coiled coil</keyword>
<protein>
    <submittedName>
        <fullName evidence="9">Fimbrial protein</fullName>
    </submittedName>
    <submittedName>
        <fullName evidence="4">PilN family type IV pilus biogenesis protein TapN</fullName>
    </submittedName>
</protein>
<dbReference type="GO" id="GO:0043683">
    <property type="term" value="P:type IV pilus assembly"/>
    <property type="evidence" value="ECO:0007669"/>
    <property type="project" value="TreeGrafter"/>
</dbReference>
<dbReference type="EMBL" id="JANLFC010000024">
    <property type="protein sequence ID" value="MCR4448415.1"/>
    <property type="molecule type" value="Genomic_DNA"/>
</dbReference>
<evidence type="ECO:0000313" key="11">
    <source>
        <dbReference type="Proteomes" id="UP000241986"/>
    </source>
</evidence>
<dbReference type="EMBL" id="RAWX01000003">
    <property type="protein sequence ID" value="RKJ87708.1"/>
    <property type="molecule type" value="Genomic_DNA"/>
</dbReference>
<gene>
    <name evidence="4" type="primary">tapN</name>
    <name evidence="9" type="ORF">AERO8C_30064</name>
    <name evidence="8" type="ORF">CF123_07580</name>
    <name evidence="6" type="ORF">D6R50_15795</name>
    <name evidence="5" type="ORF">DAA48_13085</name>
    <name evidence="7" type="ORF">E8Q35_03815</name>
    <name evidence="4" type="ORF">NS965_08450</name>
    <name evidence="3" type="ORF">WM43_17925</name>
</gene>
<reference evidence="5 11" key="3">
    <citation type="submission" date="2018-03" db="EMBL/GenBank/DDBJ databases">
        <title>Aeromonas veronii whole genome sequencing and analysis.</title>
        <authorList>
            <person name="Xie H."/>
            <person name="Liu T."/>
            <person name="Wang K."/>
        </authorList>
    </citation>
    <scope>NUCLEOTIDE SEQUENCE [LARGE SCALE GENOMIC DNA]</scope>
    <source>
        <strain evidence="5 11">XH.VA.1</strain>
    </source>
</reference>
<evidence type="ECO:0000313" key="10">
    <source>
        <dbReference type="Proteomes" id="UP000076809"/>
    </source>
</evidence>
<dbReference type="EMBL" id="SSUX01000002">
    <property type="protein sequence ID" value="THJ47048.1"/>
    <property type="molecule type" value="Genomic_DNA"/>
</dbReference>
<evidence type="ECO:0000313" key="13">
    <source>
        <dbReference type="Proteomes" id="UP000309618"/>
    </source>
</evidence>
<dbReference type="InterPro" id="IPR007813">
    <property type="entry name" value="PilN"/>
</dbReference>
<keyword evidence="2" id="KW-1133">Transmembrane helix</keyword>
<dbReference type="RefSeq" id="WP_005353997.1">
    <property type="nucleotide sequence ID" value="NZ_AP027937.1"/>
</dbReference>
<evidence type="ECO:0000313" key="12">
    <source>
        <dbReference type="Proteomes" id="UP000281725"/>
    </source>
</evidence>
<dbReference type="Proteomes" id="UP001204061">
    <property type="component" value="Unassembled WGS sequence"/>
</dbReference>
<accession>A0A653L636</accession>
<reference evidence="8" key="2">
    <citation type="submission" date="2017-10" db="EMBL/GenBank/DDBJ databases">
        <authorList>
            <person name="Colston S.M."/>
            <person name="Graf J."/>
        </authorList>
    </citation>
    <scope>NUCLEOTIDE SEQUENCE</scope>
    <source>
        <strain evidence="8">BAQ071013-135</strain>
    </source>
</reference>
<dbReference type="Proteomes" id="UP000309618">
    <property type="component" value="Unassembled WGS sequence"/>
</dbReference>
<dbReference type="KEGG" id="avo:AMS64_06575"/>
<keyword evidence="2" id="KW-0812">Transmembrane</keyword>
<evidence type="ECO:0000256" key="1">
    <source>
        <dbReference type="SAM" id="Coils"/>
    </source>
</evidence>
<proteinExistence type="predicted"/>
<dbReference type="OMA" id="GMAQSNE"/>
<dbReference type="AlphaFoldDB" id="A0A0T6QE57"/>
<evidence type="ECO:0000313" key="3">
    <source>
        <dbReference type="EMBL" id="ANB54400.1"/>
    </source>
</evidence>
<feature type="coiled-coil region" evidence="1">
    <location>
        <begin position="64"/>
        <end position="91"/>
    </location>
</feature>
<dbReference type="Proteomes" id="UP000796104">
    <property type="component" value="Unassembled WGS sequence"/>
</dbReference>
<sequence>MSNINLLPWREARAQRQKKQFGALLGIFVLATVALGFFANWLVDRQIVAQQQRNQRLVQEMTILDAQLGEIRLLKERRKELIDRMQLIEQLQMRRNVPVRLFNQLPSLVPNGVYLNTLSMQNNIIDVNGKTEAYGRVASMMRRIDGSGWLGQAKISTIFAADVAPVSLSQFSMMFLIANNAAAAGNVAKEQQ</sequence>
<evidence type="ECO:0000313" key="4">
    <source>
        <dbReference type="EMBL" id="MCR4448415.1"/>
    </source>
</evidence>
<dbReference type="Proteomes" id="UP000076809">
    <property type="component" value="Chromosome"/>
</dbReference>
<accession>A0A0T6QE57</accession>
<evidence type="ECO:0000256" key="2">
    <source>
        <dbReference type="SAM" id="Phobius"/>
    </source>
</evidence>
<dbReference type="eggNOG" id="COG3166">
    <property type="taxonomic scope" value="Bacteria"/>
</dbReference>
<dbReference type="GO" id="GO:0043107">
    <property type="term" value="P:type IV pilus-dependent motility"/>
    <property type="evidence" value="ECO:0007669"/>
    <property type="project" value="TreeGrafter"/>
</dbReference>
<evidence type="ECO:0000313" key="6">
    <source>
        <dbReference type="EMBL" id="RKJ87708.1"/>
    </source>
</evidence>
<dbReference type="Proteomes" id="UP000241986">
    <property type="component" value="Unassembled WGS sequence"/>
</dbReference>
<name>A0A0T6QE57_AERVE</name>
<reference evidence="9 14" key="7">
    <citation type="submission" date="2019-10" db="EMBL/GenBank/DDBJ databases">
        <authorList>
            <person name="Karimi E."/>
        </authorList>
    </citation>
    <scope>NUCLEOTIDE SEQUENCE [LARGE SCALE GENOMIC DNA]</scope>
    <source>
        <strain evidence="9">Aeromonas sp. 8C</strain>
    </source>
</reference>
<evidence type="ECO:0000313" key="14">
    <source>
        <dbReference type="Proteomes" id="UP000439123"/>
    </source>
</evidence>
<organism evidence="9 14">
    <name type="scientific">Aeromonas veronii</name>
    <dbReference type="NCBI Taxonomy" id="654"/>
    <lineage>
        <taxon>Bacteria</taxon>
        <taxon>Pseudomonadati</taxon>
        <taxon>Pseudomonadota</taxon>
        <taxon>Gammaproteobacteria</taxon>
        <taxon>Aeromonadales</taxon>
        <taxon>Aeromonadaceae</taxon>
        <taxon>Aeromonas</taxon>
    </lineage>
</organism>
<evidence type="ECO:0000313" key="7">
    <source>
        <dbReference type="EMBL" id="THJ47048.1"/>
    </source>
</evidence>
<dbReference type="EMBL" id="CABWLC010000016">
    <property type="protein sequence ID" value="VXA86477.1"/>
    <property type="molecule type" value="Genomic_DNA"/>
</dbReference>
<evidence type="ECO:0000313" key="5">
    <source>
        <dbReference type="EMBL" id="PTH80568.1"/>
    </source>
</evidence>
<dbReference type="EMBL" id="CP014774">
    <property type="protein sequence ID" value="ANB54400.1"/>
    <property type="molecule type" value="Genomic_DNA"/>
</dbReference>
<evidence type="ECO:0000313" key="9">
    <source>
        <dbReference type="EMBL" id="VXA86477.1"/>
    </source>
</evidence>
<reference evidence="6 12" key="4">
    <citation type="submission" date="2018-09" db="EMBL/GenBank/DDBJ databases">
        <title>Genome sequencing of Aeromonas veronii MS-17-88.</title>
        <authorList>
            <person name="Tekedar H.C."/>
            <person name="Arick M.A."/>
            <person name="Hsu C.-Y."/>
            <person name="Thrash A."/>
            <person name="Karsi A."/>
            <person name="Lawrence M.L."/>
            <person name="Abdelhamed H."/>
        </authorList>
    </citation>
    <scope>NUCLEOTIDE SEQUENCE [LARGE SCALE GENOMIC DNA]</scope>
    <source>
        <strain evidence="6 12">MS 17-88</strain>
    </source>
</reference>
<reference evidence="7 13" key="6">
    <citation type="submission" date="2019-04" db="EMBL/GenBank/DDBJ databases">
        <title>Comparative genomics of Aeromonas veronii strains pathogenic to fish.</title>
        <authorList>
            <person name="Cascarano M.C."/>
            <person name="Smyrli M."/>
            <person name="Katharios P."/>
        </authorList>
    </citation>
    <scope>NUCLEOTIDE SEQUENCE [LARGE SCALE GENOMIC DNA]</scope>
    <source>
        <strain evidence="7 13">XU1</strain>
    </source>
</reference>
<evidence type="ECO:0000313" key="8">
    <source>
        <dbReference type="EMBL" id="TND55106.1"/>
    </source>
</evidence>
<reference evidence="4" key="8">
    <citation type="submission" date="2022-08" db="EMBL/GenBank/DDBJ databases">
        <title>A global survey of hypervirulent Aeromonas hydrophila identified this emerging pathogen in farmed fish in the lower Mekong River basin.</title>
        <authorList>
            <person name="Xu T."/>
            <person name="Rasmussen-Ivey C.R."/>
            <person name="Moen F.S."/>
            <person name="Fernandez Bravo A."/>
            <person name="Lamy B."/>
            <person name="Beaz-Hidalgo R."/>
            <person name="Khan C.D."/>
            <person name="Castro Escarpulli G."/>
            <person name="Yasin I.S.M."/>
            <person name="Figueras M.J."/>
            <person name="Azzam Sayuti M."/>
            <person name="Karim M.M."/>
            <person name="Alam K.M."/>
            <person name="Le T.T.T."/>
            <person name="Thao N.H.P."/>
            <person name="Addo S."/>
            <person name="Duodu S."/>
            <person name="Ali S."/>
            <person name="Mey S."/>
            <person name="Somony T."/>
            <person name="Liles M.R."/>
        </authorList>
    </citation>
    <scope>NUCLEOTIDE SEQUENCE</scope>
    <source>
        <strain evidence="4">0.14</strain>
    </source>
</reference>
<dbReference type="OrthoDB" id="5296173at2"/>
<dbReference type="InterPro" id="IPR052534">
    <property type="entry name" value="Extracell_DNA_Util/SecSys_Comp"/>
</dbReference>
<dbReference type="Proteomes" id="UP000281725">
    <property type="component" value="Unassembled WGS sequence"/>
</dbReference>
<accession>A0A318DPL7</accession>